<feature type="region of interest" description="Disordered" evidence="1">
    <location>
        <begin position="451"/>
        <end position="476"/>
    </location>
</feature>
<organism evidence="4 5">
    <name type="scientific">Prymnesium parvum</name>
    <name type="common">Toxic golden alga</name>
    <dbReference type="NCBI Taxonomy" id="97485"/>
    <lineage>
        <taxon>Eukaryota</taxon>
        <taxon>Haptista</taxon>
        <taxon>Haptophyta</taxon>
        <taxon>Prymnesiophyceae</taxon>
        <taxon>Prymnesiales</taxon>
        <taxon>Prymnesiaceae</taxon>
        <taxon>Prymnesium</taxon>
    </lineage>
</organism>
<sequence>MTPSRSHSRSLSLSPSNAIFVLFTLAIHITGVHAQSQEPSAFDSLIANLCNVNEGDTAPPSAPAAPSSLPTSRMTQTKGKEVTLQAQGAPDAVWITDEYLTVLNYAASPTFPLTLTFNPYVNGLKYFAHYSSCVTLSTATIATWEKTFEDFVTSDAASFNSAYTAAQKETVRPTISNVDYAAKTVRVSWTHTAGMSVPYIVTKDQDGVILSWAEQSSAPSTNTPYTSTVSFDDSTTSITACTLVCTTEDITDEIVSWIEGSTGSTTGTQSVEFKADTLSVKPTCNDAVLFAKSGSAVVAFVINQDLVVNVEGLSTIVVKQKCATTLTEQTVSLDPLRTQYQTAIDSATSAPATQEEAPTCQYDGKNYTYSQPWVGRNGESCLCVDGVSQCGGVLGSDGFYMGTAALVVVTLSAIILFIVIVGLAYFFYMQKISRESLEGKRKNKSGQMYFGSSATGDRGEVELPGGGQQVGMDSHA</sequence>
<dbReference type="EMBL" id="JBGBPQ010000002">
    <property type="protein sequence ID" value="KAL1528189.1"/>
    <property type="molecule type" value="Genomic_DNA"/>
</dbReference>
<feature type="transmembrane region" description="Helical" evidence="2">
    <location>
        <begin position="399"/>
        <end position="428"/>
    </location>
</feature>
<keyword evidence="2" id="KW-1133">Transmembrane helix</keyword>
<reference evidence="4 5" key="1">
    <citation type="journal article" date="2024" name="Science">
        <title>Giant polyketide synthase enzymes in the biosynthesis of giant marine polyether toxins.</title>
        <authorList>
            <person name="Fallon T.R."/>
            <person name="Shende V.V."/>
            <person name="Wierzbicki I.H."/>
            <person name="Pendleton A.L."/>
            <person name="Watervoot N.F."/>
            <person name="Auber R.P."/>
            <person name="Gonzalez D.J."/>
            <person name="Wisecaver J.H."/>
            <person name="Moore B.S."/>
        </authorList>
    </citation>
    <scope>NUCLEOTIDE SEQUENCE [LARGE SCALE GENOMIC DNA]</scope>
    <source>
        <strain evidence="4 5">12B1</strain>
    </source>
</reference>
<keyword evidence="5" id="KW-1185">Reference proteome</keyword>
<evidence type="ECO:0000256" key="2">
    <source>
        <dbReference type="SAM" id="Phobius"/>
    </source>
</evidence>
<accession>A0AB34K6T9</accession>
<proteinExistence type="predicted"/>
<evidence type="ECO:0000313" key="4">
    <source>
        <dbReference type="EMBL" id="KAL1528189.1"/>
    </source>
</evidence>
<dbReference type="AlphaFoldDB" id="A0AB34K6T9"/>
<evidence type="ECO:0000313" key="5">
    <source>
        <dbReference type="Proteomes" id="UP001515480"/>
    </source>
</evidence>
<dbReference type="Proteomes" id="UP001515480">
    <property type="component" value="Unassembled WGS sequence"/>
</dbReference>
<feature type="region of interest" description="Disordered" evidence="1">
    <location>
        <begin position="57"/>
        <end position="77"/>
    </location>
</feature>
<name>A0AB34K6T9_PRYPA</name>
<keyword evidence="2" id="KW-0472">Membrane</keyword>
<protein>
    <submittedName>
        <fullName evidence="4">Uncharacterized protein</fullName>
    </submittedName>
</protein>
<feature type="chain" id="PRO_5044316379" evidence="3">
    <location>
        <begin position="35"/>
        <end position="476"/>
    </location>
</feature>
<feature type="signal peptide" evidence="3">
    <location>
        <begin position="1"/>
        <end position="34"/>
    </location>
</feature>
<comment type="caution">
    <text evidence="4">The sequence shown here is derived from an EMBL/GenBank/DDBJ whole genome shotgun (WGS) entry which is preliminary data.</text>
</comment>
<keyword evidence="3" id="KW-0732">Signal</keyword>
<evidence type="ECO:0000256" key="3">
    <source>
        <dbReference type="SAM" id="SignalP"/>
    </source>
</evidence>
<keyword evidence="2" id="KW-0812">Transmembrane</keyword>
<gene>
    <name evidence="4" type="ORF">AB1Y20_009548</name>
</gene>
<evidence type="ECO:0000256" key="1">
    <source>
        <dbReference type="SAM" id="MobiDB-lite"/>
    </source>
</evidence>